<keyword evidence="4" id="KW-1185">Reference proteome</keyword>
<protein>
    <submittedName>
        <fullName evidence="3">Alpha/beta fold hydrolase</fullName>
    </submittedName>
</protein>
<accession>A0ABW0SLU8</accession>
<sequence length="306" mass="33758">MFRSSFRKAFRLFALGFALTFATWQGAHAATPENFRGLKVDVVGEGRPVLMIPGLNSAGETWTETCAALQKDHVQCHIVTLPGFAGLPLTPDANKAAWLDDMRDRLLAYIDARKLAHPVVMGHSLGGFLALQMAIRQPERFERVVIVDALAFLGAVRNPAATVEQVKPMADAMRKQMLAQDEAGYRAGVAANLQGMAHDPKRVETLATWGNASDRTITAEAMYEMMTTDLRGEVAKIRVPTLVLGAWAAYAPYGVTKESTAQLYKAQYAKLDGVRVEMSEAGYHFLMWDDPQWLQQQVRDFIGTGK</sequence>
<gene>
    <name evidence="3" type="ORF">ACFPN1_08255</name>
</gene>
<dbReference type="Proteomes" id="UP001596036">
    <property type="component" value="Unassembled WGS sequence"/>
</dbReference>
<dbReference type="InterPro" id="IPR000073">
    <property type="entry name" value="AB_hydrolase_1"/>
</dbReference>
<dbReference type="GO" id="GO:0016787">
    <property type="term" value="F:hydrolase activity"/>
    <property type="evidence" value="ECO:0007669"/>
    <property type="project" value="UniProtKB-KW"/>
</dbReference>
<evidence type="ECO:0000259" key="2">
    <source>
        <dbReference type="Pfam" id="PF12697"/>
    </source>
</evidence>
<organism evidence="3 4">
    <name type="scientific">Lysobacter yangpyeongensis</name>
    <dbReference type="NCBI Taxonomy" id="346182"/>
    <lineage>
        <taxon>Bacteria</taxon>
        <taxon>Pseudomonadati</taxon>
        <taxon>Pseudomonadota</taxon>
        <taxon>Gammaproteobacteria</taxon>
        <taxon>Lysobacterales</taxon>
        <taxon>Lysobacteraceae</taxon>
        <taxon>Lysobacter</taxon>
    </lineage>
</organism>
<evidence type="ECO:0000256" key="1">
    <source>
        <dbReference type="SAM" id="SignalP"/>
    </source>
</evidence>
<dbReference type="SUPFAM" id="SSF53474">
    <property type="entry name" value="alpha/beta-Hydrolases"/>
    <property type="match status" value="1"/>
</dbReference>
<reference evidence="4" key="1">
    <citation type="journal article" date="2019" name="Int. J. Syst. Evol. Microbiol.">
        <title>The Global Catalogue of Microorganisms (GCM) 10K type strain sequencing project: providing services to taxonomists for standard genome sequencing and annotation.</title>
        <authorList>
            <consortium name="The Broad Institute Genomics Platform"/>
            <consortium name="The Broad Institute Genome Sequencing Center for Infectious Disease"/>
            <person name="Wu L."/>
            <person name="Ma J."/>
        </authorList>
    </citation>
    <scope>NUCLEOTIDE SEQUENCE [LARGE SCALE GENOMIC DNA]</scope>
    <source>
        <strain evidence="4">KACC 11407</strain>
    </source>
</reference>
<dbReference type="Gene3D" id="3.40.50.1820">
    <property type="entry name" value="alpha/beta hydrolase"/>
    <property type="match status" value="1"/>
</dbReference>
<keyword evidence="3" id="KW-0378">Hydrolase</keyword>
<proteinExistence type="predicted"/>
<dbReference type="InterPro" id="IPR029058">
    <property type="entry name" value="AB_hydrolase_fold"/>
</dbReference>
<dbReference type="PANTHER" id="PTHR43798">
    <property type="entry name" value="MONOACYLGLYCEROL LIPASE"/>
    <property type="match status" value="1"/>
</dbReference>
<keyword evidence="1" id="KW-0732">Signal</keyword>
<comment type="caution">
    <text evidence="3">The sequence shown here is derived from an EMBL/GenBank/DDBJ whole genome shotgun (WGS) entry which is preliminary data.</text>
</comment>
<feature type="signal peptide" evidence="1">
    <location>
        <begin position="1"/>
        <end position="29"/>
    </location>
</feature>
<dbReference type="Pfam" id="PF12697">
    <property type="entry name" value="Abhydrolase_6"/>
    <property type="match status" value="1"/>
</dbReference>
<feature type="chain" id="PRO_5046399709" evidence="1">
    <location>
        <begin position="30"/>
        <end position="306"/>
    </location>
</feature>
<dbReference type="EMBL" id="JBHSNM010000002">
    <property type="protein sequence ID" value="MFC5570047.1"/>
    <property type="molecule type" value="Genomic_DNA"/>
</dbReference>
<feature type="domain" description="AB hydrolase-1" evidence="2">
    <location>
        <begin position="49"/>
        <end position="293"/>
    </location>
</feature>
<dbReference type="RefSeq" id="WP_386754845.1">
    <property type="nucleotide sequence ID" value="NZ_JBHSNM010000002.1"/>
</dbReference>
<name>A0ABW0SLU8_9GAMM</name>
<dbReference type="InterPro" id="IPR050266">
    <property type="entry name" value="AB_hydrolase_sf"/>
</dbReference>
<evidence type="ECO:0000313" key="4">
    <source>
        <dbReference type="Proteomes" id="UP001596036"/>
    </source>
</evidence>
<evidence type="ECO:0000313" key="3">
    <source>
        <dbReference type="EMBL" id="MFC5570047.1"/>
    </source>
</evidence>